<feature type="binding site" evidence="8">
    <location>
        <position position="23"/>
    </location>
    <ligand>
        <name>GTP</name>
        <dbReference type="ChEBI" id="CHEBI:37565"/>
    </ligand>
</feature>
<keyword evidence="2 8" id="KW-0808">Transferase</keyword>
<dbReference type="HAMAP" id="MF_00316">
    <property type="entry name" value="MobA"/>
    <property type="match status" value="1"/>
</dbReference>
<comment type="function">
    <text evidence="8">Transfers a GMP moiety from GTP to Mo-molybdopterin (Mo-MPT) cofactor (Moco or molybdenum cofactor) to form Mo-molybdopterin guanine dinucleotide (Mo-MGD) cofactor.</text>
</comment>
<comment type="subcellular location">
    <subcellularLocation>
        <location evidence="8">Cytoplasm</location>
    </subcellularLocation>
</comment>
<dbReference type="Pfam" id="PF12804">
    <property type="entry name" value="NTP_transf_3"/>
    <property type="match status" value="1"/>
</dbReference>
<evidence type="ECO:0000256" key="8">
    <source>
        <dbReference type="HAMAP-Rule" id="MF_00316"/>
    </source>
</evidence>
<accession>A0A9X4AFB9</accession>
<evidence type="ECO:0000256" key="4">
    <source>
        <dbReference type="ARBA" id="ARBA00022741"/>
    </source>
</evidence>
<comment type="caution">
    <text evidence="10">The sequence shown here is derived from an EMBL/GenBank/DDBJ whole genome shotgun (WGS) entry which is preliminary data.</text>
</comment>
<keyword evidence="5 8" id="KW-0460">Magnesium</keyword>
<evidence type="ECO:0000313" key="11">
    <source>
        <dbReference type="Proteomes" id="UP001145069"/>
    </source>
</evidence>
<comment type="similarity">
    <text evidence="8">Belongs to the MobA family.</text>
</comment>
<keyword evidence="1 8" id="KW-0963">Cytoplasm</keyword>
<dbReference type="RefSeq" id="WP_272446911.1">
    <property type="nucleotide sequence ID" value="NZ_JAMQKC010000015.1"/>
</dbReference>
<feature type="binding site" evidence="8">
    <location>
        <position position="72"/>
    </location>
    <ligand>
        <name>GTP</name>
        <dbReference type="ChEBI" id="CHEBI:37565"/>
    </ligand>
</feature>
<dbReference type="EC" id="2.7.7.77" evidence="8"/>
<dbReference type="PANTHER" id="PTHR19136:SF81">
    <property type="entry name" value="MOLYBDENUM COFACTOR GUANYLYLTRANSFERASE"/>
    <property type="match status" value="1"/>
</dbReference>
<feature type="binding site" evidence="8">
    <location>
        <begin position="11"/>
        <end position="13"/>
    </location>
    <ligand>
        <name>GTP</name>
        <dbReference type="ChEBI" id="CHEBI:37565"/>
    </ligand>
</feature>
<evidence type="ECO:0000256" key="1">
    <source>
        <dbReference type="ARBA" id="ARBA00022490"/>
    </source>
</evidence>
<dbReference type="GO" id="GO:0006777">
    <property type="term" value="P:Mo-molybdopterin cofactor biosynthetic process"/>
    <property type="evidence" value="ECO:0007669"/>
    <property type="project" value="UniProtKB-KW"/>
</dbReference>
<keyword evidence="10" id="KW-0548">Nucleotidyltransferase</keyword>
<reference evidence="10" key="1">
    <citation type="submission" date="2022-06" db="EMBL/GenBank/DDBJ databases">
        <title>Aquibacillus sp. a new bacterium isolated from soil saline samples.</title>
        <authorList>
            <person name="Galisteo C."/>
            <person name="De La Haba R."/>
            <person name="Sanchez-Porro C."/>
            <person name="Ventosa A."/>
        </authorList>
    </citation>
    <scope>NUCLEOTIDE SEQUENCE</scope>
    <source>
        <strain evidence="10">3ASR75-54</strain>
    </source>
</reference>
<keyword evidence="7 8" id="KW-0501">Molybdenum cofactor biosynthesis</keyword>
<organism evidence="10 11">
    <name type="scientific">Aquibacillus salsiterrae</name>
    <dbReference type="NCBI Taxonomy" id="2950439"/>
    <lineage>
        <taxon>Bacteria</taxon>
        <taxon>Bacillati</taxon>
        <taxon>Bacillota</taxon>
        <taxon>Bacilli</taxon>
        <taxon>Bacillales</taxon>
        <taxon>Bacillaceae</taxon>
        <taxon>Aquibacillus</taxon>
    </lineage>
</organism>
<feature type="binding site" evidence="8">
    <location>
        <position position="103"/>
    </location>
    <ligand>
        <name>Mg(2+)</name>
        <dbReference type="ChEBI" id="CHEBI:18420"/>
    </ligand>
</feature>
<keyword evidence="4 8" id="KW-0547">Nucleotide-binding</keyword>
<evidence type="ECO:0000259" key="9">
    <source>
        <dbReference type="Pfam" id="PF12804"/>
    </source>
</evidence>
<dbReference type="Gene3D" id="3.90.550.10">
    <property type="entry name" value="Spore Coat Polysaccharide Biosynthesis Protein SpsA, Chain A"/>
    <property type="match status" value="1"/>
</dbReference>
<evidence type="ECO:0000256" key="3">
    <source>
        <dbReference type="ARBA" id="ARBA00022723"/>
    </source>
</evidence>
<keyword evidence="3 8" id="KW-0479">Metal-binding</keyword>
<comment type="caution">
    <text evidence="8">Lacks conserved residue(s) required for the propagation of feature annotation.</text>
</comment>
<feature type="binding site" evidence="8">
    <location>
        <position position="103"/>
    </location>
    <ligand>
        <name>GTP</name>
        <dbReference type="ChEBI" id="CHEBI:37565"/>
    </ligand>
</feature>
<dbReference type="InterPro" id="IPR013482">
    <property type="entry name" value="Molybde_CF_guanTrfase"/>
</dbReference>
<comment type="domain">
    <text evidence="8">The N-terminal domain determines nucleotide recognition and specific binding, while the C-terminal domain determines the specific binding to the target protein.</text>
</comment>
<dbReference type="GO" id="GO:0061603">
    <property type="term" value="F:molybdenum cofactor guanylyltransferase activity"/>
    <property type="evidence" value="ECO:0007669"/>
    <property type="project" value="UniProtKB-EC"/>
</dbReference>
<dbReference type="GO" id="GO:0005525">
    <property type="term" value="F:GTP binding"/>
    <property type="evidence" value="ECO:0007669"/>
    <property type="project" value="UniProtKB-UniRule"/>
</dbReference>
<evidence type="ECO:0000256" key="2">
    <source>
        <dbReference type="ARBA" id="ARBA00022679"/>
    </source>
</evidence>
<comment type="cofactor">
    <cofactor evidence="8">
        <name>Mg(2+)</name>
        <dbReference type="ChEBI" id="CHEBI:18420"/>
    </cofactor>
</comment>
<keyword evidence="6 8" id="KW-0342">GTP-binding</keyword>
<evidence type="ECO:0000313" key="10">
    <source>
        <dbReference type="EMBL" id="MDC3417847.1"/>
    </source>
</evidence>
<evidence type="ECO:0000256" key="5">
    <source>
        <dbReference type="ARBA" id="ARBA00022842"/>
    </source>
</evidence>
<proteinExistence type="inferred from homology"/>
<dbReference type="InterPro" id="IPR029044">
    <property type="entry name" value="Nucleotide-diphossugar_trans"/>
</dbReference>
<dbReference type="PANTHER" id="PTHR19136">
    <property type="entry name" value="MOLYBDENUM COFACTOR GUANYLYLTRANSFERASE"/>
    <property type="match status" value="1"/>
</dbReference>
<name>A0A9X4AFB9_9BACI</name>
<gene>
    <name evidence="8" type="primary">mobA</name>
    <name evidence="10" type="ORF">NC799_13170</name>
</gene>
<dbReference type="CDD" id="cd02503">
    <property type="entry name" value="MobA"/>
    <property type="match status" value="1"/>
</dbReference>
<dbReference type="SUPFAM" id="SSF53448">
    <property type="entry name" value="Nucleotide-diphospho-sugar transferases"/>
    <property type="match status" value="1"/>
</dbReference>
<protein>
    <recommendedName>
        <fullName evidence="8">Probable molybdenum cofactor guanylyltransferase</fullName>
        <shortName evidence="8">MoCo guanylyltransferase</shortName>
        <ecNumber evidence="8">2.7.7.77</ecNumber>
    </recommendedName>
    <alternativeName>
        <fullName evidence="8">GTP:molybdopterin guanylyltransferase</fullName>
    </alternativeName>
    <alternativeName>
        <fullName evidence="8">Mo-MPT guanylyltransferase</fullName>
    </alternativeName>
    <alternativeName>
        <fullName evidence="8">Molybdopterin guanylyltransferase</fullName>
    </alternativeName>
    <alternativeName>
        <fullName evidence="8">Molybdopterin-guanine dinucleotide synthase</fullName>
        <shortName evidence="8">MGD synthase</shortName>
    </alternativeName>
</protein>
<sequence>MIYLHIAGVLLAGGKSRRYGSPKSFATHKGIPFYHYSIDALNSMCDELLIVTNQSLAQTFKEKEPNITIVTDQDEVKGQGPLAGILTAMEQIDANWFFILPTDVPFMEKWVVQQLIAAIDTESQVIIPTVAGRDQPLIGLYHSSVKQTISQLLQNEKRSMRALFENVHVKKITIDEEAPFRNINAQEDYFVD</sequence>
<dbReference type="Proteomes" id="UP001145069">
    <property type="component" value="Unassembled WGS sequence"/>
</dbReference>
<evidence type="ECO:0000256" key="6">
    <source>
        <dbReference type="ARBA" id="ARBA00023134"/>
    </source>
</evidence>
<keyword evidence="11" id="KW-1185">Reference proteome</keyword>
<dbReference type="AlphaFoldDB" id="A0A9X4AFB9"/>
<evidence type="ECO:0000256" key="7">
    <source>
        <dbReference type="ARBA" id="ARBA00023150"/>
    </source>
</evidence>
<feature type="domain" description="MobA-like NTP transferase" evidence="9">
    <location>
        <begin position="8"/>
        <end position="165"/>
    </location>
</feature>
<comment type="catalytic activity">
    <reaction evidence="8">
        <text>Mo-molybdopterin + GTP + H(+) = Mo-molybdopterin guanine dinucleotide + diphosphate</text>
        <dbReference type="Rhea" id="RHEA:34243"/>
        <dbReference type="ChEBI" id="CHEBI:15378"/>
        <dbReference type="ChEBI" id="CHEBI:33019"/>
        <dbReference type="ChEBI" id="CHEBI:37565"/>
        <dbReference type="ChEBI" id="CHEBI:71302"/>
        <dbReference type="ChEBI" id="CHEBI:71310"/>
        <dbReference type="EC" id="2.7.7.77"/>
    </reaction>
</comment>
<dbReference type="GO" id="GO:0046872">
    <property type="term" value="F:metal ion binding"/>
    <property type="evidence" value="ECO:0007669"/>
    <property type="project" value="UniProtKB-KW"/>
</dbReference>
<dbReference type="EMBL" id="JAMQKC010000015">
    <property type="protein sequence ID" value="MDC3417847.1"/>
    <property type="molecule type" value="Genomic_DNA"/>
</dbReference>
<dbReference type="GO" id="GO:0005737">
    <property type="term" value="C:cytoplasm"/>
    <property type="evidence" value="ECO:0007669"/>
    <property type="project" value="UniProtKB-SubCell"/>
</dbReference>
<dbReference type="InterPro" id="IPR025877">
    <property type="entry name" value="MobA-like_NTP_Trfase"/>
</dbReference>